<dbReference type="GO" id="GO:0003964">
    <property type="term" value="F:RNA-directed DNA polymerase activity"/>
    <property type="evidence" value="ECO:0007669"/>
    <property type="project" value="UniProtKB-KW"/>
</dbReference>
<sequence length="164" mass="18905">GELMSRRSAWDDTVNKIRSRLSNWKVKTLSIEGRLTLLKSVLDASPLYYMSIFKTPKGVLKEVEAIKRVGDGLSTRFWLDIWVSKLPLSERFPRLFMLDVEKEVSVAAKLGFVSIDVSFRRGVRDGVERQQWDDLQSLMQSVFLSSPGDRWICDLSGDEEYRVK</sequence>
<comment type="caution">
    <text evidence="1">The sequence shown here is derived from an EMBL/GenBank/DDBJ whole genome shotgun (WGS) entry which is preliminary data.</text>
</comment>
<keyword evidence="1" id="KW-0808">Transferase</keyword>
<dbReference type="AlphaFoldDB" id="A0A699LB29"/>
<keyword evidence="1" id="KW-0695">RNA-directed DNA polymerase</keyword>
<organism evidence="1">
    <name type="scientific">Tanacetum cinerariifolium</name>
    <name type="common">Dalmatian daisy</name>
    <name type="synonym">Chrysanthemum cinerariifolium</name>
    <dbReference type="NCBI Taxonomy" id="118510"/>
    <lineage>
        <taxon>Eukaryota</taxon>
        <taxon>Viridiplantae</taxon>
        <taxon>Streptophyta</taxon>
        <taxon>Embryophyta</taxon>
        <taxon>Tracheophyta</taxon>
        <taxon>Spermatophyta</taxon>
        <taxon>Magnoliopsida</taxon>
        <taxon>eudicotyledons</taxon>
        <taxon>Gunneridae</taxon>
        <taxon>Pentapetalae</taxon>
        <taxon>asterids</taxon>
        <taxon>campanulids</taxon>
        <taxon>Asterales</taxon>
        <taxon>Asteraceae</taxon>
        <taxon>Asteroideae</taxon>
        <taxon>Anthemideae</taxon>
        <taxon>Anthemidinae</taxon>
        <taxon>Tanacetum</taxon>
    </lineage>
</organism>
<dbReference type="PANTHER" id="PTHR33116:SF79">
    <property type="entry name" value="REVERSE TRANSCRIPTASE DOMAIN, ZINC FINGER, CCHC-TYPE-RELATED"/>
    <property type="match status" value="1"/>
</dbReference>
<proteinExistence type="predicted"/>
<name>A0A699LB29_TANCI</name>
<dbReference type="PANTHER" id="PTHR33116">
    <property type="entry name" value="REVERSE TRANSCRIPTASE ZINC-BINDING DOMAIN-CONTAINING PROTEIN-RELATED-RELATED"/>
    <property type="match status" value="1"/>
</dbReference>
<protein>
    <submittedName>
        <fullName evidence="1">RNA-directed DNA polymerase, eukaryota, reverse transcriptase zinc-binding domain protein</fullName>
    </submittedName>
</protein>
<feature type="non-terminal residue" evidence="1">
    <location>
        <position position="1"/>
    </location>
</feature>
<keyword evidence="1" id="KW-0548">Nucleotidyltransferase</keyword>
<reference evidence="1" key="1">
    <citation type="journal article" date="2019" name="Sci. Rep.">
        <title>Draft genome of Tanacetum cinerariifolium, the natural source of mosquito coil.</title>
        <authorList>
            <person name="Yamashiro T."/>
            <person name="Shiraishi A."/>
            <person name="Satake H."/>
            <person name="Nakayama K."/>
        </authorList>
    </citation>
    <scope>NUCLEOTIDE SEQUENCE</scope>
</reference>
<accession>A0A699LB29</accession>
<gene>
    <name evidence="1" type="ORF">Tci_697521</name>
</gene>
<evidence type="ECO:0000313" key="1">
    <source>
        <dbReference type="EMBL" id="GFB25550.1"/>
    </source>
</evidence>
<dbReference type="EMBL" id="BKCJ010586383">
    <property type="protein sequence ID" value="GFB25550.1"/>
    <property type="molecule type" value="Genomic_DNA"/>
</dbReference>